<sequence>MTGVSPEYSMWGPKTACPYDTRQVEEVDEAWGFKTQEIVTFAHGIEWRIGKITKIGNKVIDDNGQHLTVFVVKDKDAVYFKTLKDLRKRVR</sequence>
<comment type="caution">
    <text evidence="1">The sequence shown here is derived from an EMBL/GenBank/DDBJ whole genome shotgun (WGS) entry which is preliminary data.</text>
</comment>
<accession>A0A1G1ZTI5</accession>
<dbReference type="STRING" id="1798410.A3H63_00890"/>
<dbReference type="AlphaFoldDB" id="A0A1G1ZTI5"/>
<proteinExistence type="predicted"/>
<evidence type="ECO:0000313" key="1">
    <source>
        <dbReference type="EMBL" id="OGY67791.1"/>
    </source>
</evidence>
<evidence type="ECO:0000313" key="2">
    <source>
        <dbReference type="Proteomes" id="UP000176284"/>
    </source>
</evidence>
<organism evidence="1 2">
    <name type="scientific">Candidatus Harrisonbacteria bacterium RIFCSPLOWO2_02_FULL_45_10c</name>
    <dbReference type="NCBI Taxonomy" id="1798410"/>
    <lineage>
        <taxon>Bacteria</taxon>
        <taxon>Candidatus Harrisoniibacteriota</taxon>
    </lineage>
</organism>
<reference evidence="1 2" key="1">
    <citation type="journal article" date="2016" name="Nat. Commun.">
        <title>Thousands of microbial genomes shed light on interconnected biogeochemical processes in an aquifer system.</title>
        <authorList>
            <person name="Anantharaman K."/>
            <person name="Brown C.T."/>
            <person name="Hug L.A."/>
            <person name="Sharon I."/>
            <person name="Castelle C.J."/>
            <person name="Probst A.J."/>
            <person name="Thomas B.C."/>
            <person name="Singh A."/>
            <person name="Wilkins M.J."/>
            <person name="Karaoz U."/>
            <person name="Brodie E.L."/>
            <person name="Williams K.H."/>
            <person name="Hubbard S.S."/>
            <person name="Banfield J.F."/>
        </authorList>
    </citation>
    <scope>NUCLEOTIDE SEQUENCE [LARGE SCALE GENOMIC DNA]</scope>
</reference>
<dbReference type="Proteomes" id="UP000176284">
    <property type="component" value="Unassembled WGS sequence"/>
</dbReference>
<protein>
    <submittedName>
        <fullName evidence="1">Uncharacterized protein</fullName>
    </submittedName>
</protein>
<dbReference type="EMBL" id="MHJM01000017">
    <property type="protein sequence ID" value="OGY67791.1"/>
    <property type="molecule type" value="Genomic_DNA"/>
</dbReference>
<gene>
    <name evidence="1" type="ORF">A3H63_00890</name>
</gene>
<name>A0A1G1ZTI5_9BACT</name>